<dbReference type="GO" id="GO:0005524">
    <property type="term" value="F:ATP binding"/>
    <property type="evidence" value="ECO:0007669"/>
    <property type="project" value="UniProtKB-UniRule"/>
</dbReference>
<feature type="region of interest" description="Disordered" evidence="7">
    <location>
        <begin position="1"/>
        <end position="35"/>
    </location>
</feature>
<dbReference type="InterPro" id="IPR008271">
    <property type="entry name" value="Ser/Thr_kinase_AS"/>
</dbReference>
<dbReference type="SUPFAM" id="SSF56112">
    <property type="entry name" value="Protein kinase-like (PK-like)"/>
    <property type="match status" value="1"/>
</dbReference>
<reference evidence="9" key="1">
    <citation type="submission" date="2021-01" db="EMBL/GenBank/DDBJ databases">
        <authorList>
            <person name="Corre E."/>
            <person name="Pelletier E."/>
            <person name="Niang G."/>
            <person name="Scheremetjew M."/>
            <person name="Finn R."/>
            <person name="Kale V."/>
            <person name="Holt S."/>
            <person name="Cochrane G."/>
            <person name="Meng A."/>
            <person name="Brown T."/>
            <person name="Cohen L."/>
        </authorList>
    </citation>
    <scope>NUCLEOTIDE SEQUENCE</scope>
    <source>
        <strain evidence="9">Clade-D-RCC2572</strain>
    </source>
</reference>
<dbReference type="PROSITE" id="PS50011">
    <property type="entry name" value="PROTEIN_KINASE_DOM"/>
    <property type="match status" value="1"/>
</dbReference>
<dbReference type="GO" id="GO:0010506">
    <property type="term" value="P:regulation of autophagy"/>
    <property type="evidence" value="ECO:0007669"/>
    <property type="project" value="InterPro"/>
</dbReference>
<evidence type="ECO:0000256" key="1">
    <source>
        <dbReference type="ARBA" id="ARBA00022679"/>
    </source>
</evidence>
<dbReference type="PROSITE" id="PS00107">
    <property type="entry name" value="PROTEIN_KINASE_ATP"/>
    <property type="match status" value="1"/>
</dbReference>
<keyword evidence="6" id="KW-0723">Serine/threonine-protein kinase</keyword>
<evidence type="ECO:0000313" key="9">
    <source>
        <dbReference type="EMBL" id="CAD8575986.1"/>
    </source>
</evidence>
<dbReference type="InterPro" id="IPR000719">
    <property type="entry name" value="Prot_kinase_dom"/>
</dbReference>
<dbReference type="GO" id="GO:0005776">
    <property type="term" value="C:autophagosome"/>
    <property type="evidence" value="ECO:0007669"/>
    <property type="project" value="TreeGrafter"/>
</dbReference>
<keyword evidence="3" id="KW-0418">Kinase</keyword>
<dbReference type="GO" id="GO:0000407">
    <property type="term" value="C:phagophore assembly site"/>
    <property type="evidence" value="ECO:0007669"/>
    <property type="project" value="TreeGrafter"/>
</dbReference>
<accession>A0A7S0KD14</accession>
<keyword evidence="4 5" id="KW-0067">ATP-binding</keyword>
<feature type="binding site" evidence="5">
    <location>
        <position position="75"/>
    </location>
    <ligand>
        <name>ATP</name>
        <dbReference type="ChEBI" id="CHEBI:30616"/>
    </ligand>
</feature>
<dbReference type="GO" id="GO:0000045">
    <property type="term" value="P:autophagosome assembly"/>
    <property type="evidence" value="ECO:0007669"/>
    <property type="project" value="TreeGrafter"/>
</dbReference>
<dbReference type="PROSITE" id="PS00108">
    <property type="entry name" value="PROTEIN_KINASE_ST"/>
    <property type="match status" value="1"/>
</dbReference>
<keyword evidence="1" id="KW-0808">Transferase</keyword>
<sequence length="315" mass="34278">MGQCASKASSKGDDDDSRRGVVSTSAGDGDKKKRSLVKTTQPLGARYAYVNKLGHGAFGEVYTYQTTTGGVVAVKALDKQKLSRIRTSSHRTMMDDAIDEAEFMAVCADEHIVGVYEWCEEARGDKAYIVMEFCERGALVGDDTDTFEPFEDSRAKAVIRDICSALVVCHAQGVVHYDVKPQNVLVHASGAHKLGDFGSARRVEKNVQDGTYALVRTTPGTPAFTAPECCEGEPCDGFKADMWSVGVTAHALVTGSYAYQAEGAWNTYQLILSQDVDLSQISDEQCRDFLAKVLDRDPAKRLTAQQALEHAWLAS</sequence>
<dbReference type="Pfam" id="PF00069">
    <property type="entry name" value="Pkinase"/>
    <property type="match status" value="1"/>
</dbReference>
<dbReference type="GO" id="GO:0016020">
    <property type="term" value="C:membrane"/>
    <property type="evidence" value="ECO:0007669"/>
    <property type="project" value="TreeGrafter"/>
</dbReference>
<evidence type="ECO:0000256" key="2">
    <source>
        <dbReference type="ARBA" id="ARBA00022741"/>
    </source>
</evidence>
<dbReference type="InterPro" id="IPR017441">
    <property type="entry name" value="Protein_kinase_ATP_BS"/>
</dbReference>
<evidence type="ECO:0000256" key="6">
    <source>
        <dbReference type="RuleBase" id="RU000304"/>
    </source>
</evidence>
<dbReference type="PANTHER" id="PTHR24348:SF22">
    <property type="entry name" value="NON-SPECIFIC SERINE_THREONINE PROTEIN KINASE"/>
    <property type="match status" value="1"/>
</dbReference>
<evidence type="ECO:0000256" key="4">
    <source>
        <dbReference type="ARBA" id="ARBA00022840"/>
    </source>
</evidence>
<feature type="compositionally biased region" description="Basic and acidic residues" evidence="7">
    <location>
        <begin position="10"/>
        <end position="19"/>
    </location>
</feature>
<evidence type="ECO:0000256" key="7">
    <source>
        <dbReference type="SAM" id="MobiDB-lite"/>
    </source>
</evidence>
<keyword evidence="2 5" id="KW-0547">Nucleotide-binding</keyword>
<comment type="similarity">
    <text evidence="6">Belongs to the protein kinase superfamily.</text>
</comment>
<dbReference type="InterPro" id="IPR045269">
    <property type="entry name" value="Atg1-like"/>
</dbReference>
<proteinExistence type="inferred from homology"/>
<dbReference type="AlphaFoldDB" id="A0A7S0KD14"/>
<protein>
    <recommendedName>
        <fullName evidence="8">Protein kinase domain-containing protein</fullName>
    </recommendedName>
</protein>
<dbReference type="EMBL" id="HBEW01000547">
    <property type="protein sequence ID" value="CAD8575986.1"/>
    <property type="molecule type" value="Transcribed_RNA"/>
</dbReference>
<evidence type="ECO:0000256" key="3">
    <source>
        <dbReference type="ARBA" id="ARBA00022777"/>
    </source>
</evidence>
<dbReference type="SMART" id="SM00220">
    <property type="entry name" value="S_TKc"/>
    <property type="match status" value="1"/>
</dbReference>
<organism evidence="9">
    <name type="scientific">Ostreococcus mediterraneus</name>
    <dbReference type="NCBI Taxonomy" id="1486918"/>
    <lineage>
        <taxon>Eukaryota</taxon>
        <taxon>Viridiplantae</taxon>
        <taxon>Chlorophyta</taxon>
        <taxon>Mamiellophyceae</taxon>
        <taxon>Mamiellales</taxon>
        <taxon>Bathycoccaceae</taxon>
        <taxon>Ostreococcus</taxon>
    </lineage>
</organism>
<gene>
    <name evidence="9" type="ORF">OMED0929_LOCUS454</name>
</gene>
<dbReference type="Gene3D" id="1.10.510.10">
    <property type="entry name" value="Transferase(Phosphotransferase) domain 1"/>
    <property type="match status" value="1"/>
</dbReference>
<dbReference type="GO" id="GO:0004674">
    <property type="term" value="F:protein serine/threonine kinase activity"/>
    <property type="evidence" value="ECO:0007669"/>
    <property type="project" value="UniProtKB-KW"/>
</dbReference>
<dbReference type="GO" id="GO:0005829">
    <property type="term" value="C:cytosol"/>
    <property type="evidence" value="ECO:0007669"/>
    <property type="project" value="TreeGrafter"/>
</dbReference>
<evidence type="ECO:0000259" key="8">
    <source>
        <dbReference type="PROSITE" id="PS50011"/>
    </source>
</evidence>
<evidence type="ECO:0000256" key="5">
    <source>
        <dbReference type="PROSITE-ProRule" id="PRU10141"/>
    </source>
</evidence>
<dbReference type="InterPro" id="IPR011009">
    <property type="entry name" value="Kinase-like_dom_sf"/>
</dbReference>
<feature type="domain" description="Protein kinase" evidence="8">
    <location>
        <begin position="47"/>
        <end position="313"/>
    </location>
</feature>
<dbReference type="PANTHER" id="PTHR24348">
    <property type="entry name" value="SERINE/THREONINE-PROTEIN KINASE UNC-51-RELATED"/>
    <property type="match status" value="1"/>
</dbReference>
<name>A0A7S0KD14_9CHLO</name>